<dbReference type="PANTHER" id="PTHR10948">
    <property type="entry name" value="TRANSPOSASE"/>
    <property type="match status" value="1"/>
</dbReference>
<dbReference type="InterPro" id="IPR012337">
    <property type="entry name" value="RNaseH-like_sf"/>
</dbReference>
<keyword evidence="1" id="KW-0233">DNA recombination</keyword>
<evidence type="ECO:0000256" key="1">
    <source>
        <dbReference type="ARBA" id="ARBA00023172"/>
    </source>
</evidence>
<protein>
    <submittedName>
        <fullName evidence="4">IS30 family transposase</fullName>
    </submittedName>
</protein>
<evidence type="ECO:0000256" key="2">
    <source>
        <dbReference type="SAM" id="MobiDB-lite"/>
    </source>
</evidence>
<dbReference type="PANTHER" id="PTHR10948:SF23">
    <property type="entry name" value="TRANSPOSASE INSI FOR INSERTION SEQUENCE ELEMENT IS30A-RELATED"/>
    <property type="match status" value="1"/>
</dbReference>
<dbReference type="InterPro" id="IPR053392">
    <property type="entry name" value="Transposase_IS30-like"/>
</dbReference>
<evidence type="ECO:0000313" key="4">
    <source>
        <dbReference type="EMBL" id="RYS75477.1"/>
    </source>
</evidence>
<dbReference type="InterPro" id="IPR025246">
    <property type="entry name" value="IS30-like_HTH"/>
</dbReference>
<dbReference type="InterPro" id="IPR051917">
    <property type="entry name" value="Transposase-Integrase"/>
</dbReference>
<feature type="region of interest" description="Disordered" evidence="2">
    <location>
        <begin position="59"/>
        <end position="80"/>
    </location>
</feature>
<dbReference type="Pfam" id="PF13936">
    <property type="entry name" value="HTH_38"/>
    <property type="match status" value="1"/>
</dbReference>
<dbReference type="Proteomes" id="UP000292665">
    <property type="component" value="Unassembled WGS sequence"/>
</dbReference>
<dbReference type="GO" id="GO:0003676">
    <property type="term" value="F:nucleic acid binding"/>
    <property type="evidence" value="ECO:0007669"/>
    <property type="project" value="InterPro"/>
</dbReference>
<sequence>MGKLFKHLSQNDRIKMETMLNSGHKVVEVAEYLHVHRSTIYREIKRGEYTHRNSDYTEETRYSSDLGQKNHDWNAQGKGRNIKIGNDRPLAEYIEEKIIEDKYSPEAALAAAAESGIEFTTSISVRTLYRYIDKGIFLKLTNKDLPVKGKRKKHNKRVKVQKRASAGESIENRPDEVKNREIFGHWEMDTVKGKQGVTKSCMLVLTERKTRDEIIVKLPDQKAASVVEAIDRLERKWGDMFTKVFRSITVDNGVEFSDYEGLERSVLHEGEKRTFAFYCHPYSSWERGSNENNNRLIRRHIPKGEDFDEKQDRDIEYIENWINNYPRGIFGFKTSAQLFEEEIRNLA</sequence>
<accession>A0A4Q5C5J4</accession>
<comment type="caution">
    <text evidence="4">The sequence shown here is derived from an EMBL/GenBank/DDBJ whole genome shotgun (WGS) entry which is preliminary data.</text>
</comment>
<feature type="compositionally biased region" description="Basic and acidic residues" evidence="2">
    <location>
        <begin position="59"/>
        <end position="72"/>
    </location>
</feature>
<dbReference type="RefSeq" id="WP_129795076.1">
    <property type="nucleotide sequence ID" value="NZ_RCYR01000068.1"/>
</dbReference>
<feature type="domain" description="Integrase catalytic" evidence="3">
    <location>
        <begin position="170"/>
        <end position="343"/>
    </location>
</feature>
<feature type="compositionally biased region" description="Basic residues" evidence="2">
    <location>
        <begin position="148"/>
        <end position="162"/>
    </location>
</feature>
<reference evidence="4 5" key="1">
    <citation type="journal article" date="2019" name="Science, e1252229">
        <title>Invertible promoters mediate bacterial phase variation, antibiotic resistance, and host adaptation in the gut.</title>
        <authorList>
            <person name="Jiang X."/>
            <person name="Hall A.B."/>
            <person name="Arthur T.D."/>
            <person name="Plichta D.R."/>
            <person name="Covington C.T."/>
            <person name="Poyet M."/>
            <person name="Crothers J."/>
            <person name="Moses P.L."/>
            <person name="Tolonen A.C."/>
            <person name="Vlamakis H."/>
            <person name="Alm E.J."/>
            <person name="Xavier R.J."/>
        </authorList>
    </citation>
    <scope>NUCLEOTIDE SEQUENCE [LARGE SCALE GENOMIC DNA]</scope>
    <source>
        <strain evidence="5">aa_0143</strain>
    </source>
</reference>
<dbReference type="NCBIfam" id="NF033563">
    <property type="entry name" value="transpos_IS30"/>
    <property type="match status" value="1"/>
</dbReference>
<dbReference type="InterPro" id="IPR036397">
    <property type="entry name" value="RNaseH_sf"/>
</dbReference>
<dbReference type="SUPFAM" id="SSF53098">
    <property type="entry name" value="Ribonuclease H-like"/>
    <property type="match status" value="1"/>
</dbReference>
<proteinExistence type="predicted"/>
<dbReference type="GO" id="GO:0032196">
    <property type="term" value="P:transposition"/>
    <property type="evidence" value="ECO:0007669"/>
    <property type="project" value="TreeGrafter"/>
</dbReference>
<dbReference type="PROSITE" id="PS50994">
    <property type="entry name" value="INTEGRASE"/>
    <property type="match status" value="1"/>
</dbReference>
<dbReference type="Gene3D" id="3.30.420.10">
    <property type="entry name" value="Ribonuclease H-like superfamily/Ribonuclease H"/>
    <property type="match status" value="1"/>
</dbReference>
<dbReference type="GO" id="GO:0005829">
    <property type="term" value="C:cytosol"/>
    <property type="evidence" value="ECO:0007669"/>
    <property type="project" value="TreeGrafter"/>
</dbReference>
<dbReference type="InterPro" id="IPR001584">
    <property type="entry name" value="Integrase_cat-core"/>
</dbReference>
<dbReference type="GO" id="GO:0006310">
    <property type="term" value="P:DNA recombination"/>
    <property type="evidence" value="ECO:0007669"/>
    <property type="project" value="UniProtKB-KW"/>
</dbReference>
<gene>
    <name evidence="4" type="ORF">EAI93_14095</name>
</gene>
<dbReference type="GO" id="GO:0004803">
    <property type="term" value="F:transposase activity"/>
    <property type="evidence" value="ECO:0007669"/>
    <property type="project" value="TreeGrafter"/>
</dbReference>
<dbReference type="Gene3D" id="1.10.10.60">
    <property type="entry name" value="Homeodomain-like"/>
    <property type="match status" value="1"/>
</dbReference>
<evidence type="ECO:0000259" key="3">
    <source>
        <dbReference type="PROSITE" id="PS50994"/>
    </source>
</evidence>
<dbReference type="EMBL" id="RCYR01000068">
    <property type="protein sequence ID" value="RYS75477.1"/>
    <property type="molecule type" value="Genomic_DNA"/>
</dbReference>
<organism evidence="4 5">
    <name type="scientific">[Ruminococcus] torques</name>
    <dbReference type="NCBI Taxonomy" id="33039"/>
    <lineage>
        <taxon>Bacteria</taxon>
        <taxon>Bacillati</taxon>
        <taxon>Bacillota</taxon>
        <taxon>Clostridia</taxon>
        <taxon>Lachnospirales</taxon>
        <taxon>Lachnospiraceae</taxon>
        <taxon>Mediterraneibacter</taxon>
    </lineage>
</organism>
<evidence type="ECO:0000313" key="5">
    <source>
        <dbReference type="Proteomes" id="UP000292665"/>
    </source>
</evidence>
<name>A0A4Q5C5J4_9FIRM</name>
<dbReference type="GO" id="GO:0015074">
    <property type="term" value="P:DNA integration"/>
    <property type="evidence" value="ECO:0007669"/>
    <property type="project" value="InterPro"/>
</dbReference>
<dbReference type="AlphaFoldDB" id="A0A4Q5C5J4"/>
<feature type="region of interest" description="Disordered" evidence="2">
    <location>
        <begin position="148"/>
        <end position="171"/>
    </location>
</feature>